<name>A0A6A6TNC3_9PLEO</name>
<evidence type="ECO:0000313" key="2">
    <source>
        <dbReference type="Proteomes" id="UP000799324"/>
    </source>
</evidence>
<evidence type="ECO:0000313" key="1">
    <source>
        <dbReference type="EMBL" id="KAF2660707.1"/>
    </source>
</evidence>
<dbReference type="Proteomes" id="UP000799324">
    <property type="component" value="Unassembled WGS sequence"/>
</dbReference>
<accession>A0A6A6TNC3</accession>
<keyword evidence="2" id="KW-1185">Reference proteome</keyword>
<evidence type="ECO:0008006" key="3">
    <source>
        <dbReference type="Google" id="ProtNLM"/>
    </source>
</evidence>
<sequence length="324" mass="37776">MIGHESKTLSTLSHGSCDYSTERQSLLLRDLELLLDLNPSTLRSNLLGLPRELRDRILEYVIPDAEGISRPELHTCLWGADMLHEPWRHDTFGYGVGVPKKRRIHPRLLLVNHQLHDEILQVYFRRSKLTLHAELRNSKENNWHFDYSPHVLKLPMLKYVTHVRFYVEWNYVIKKTDAIRDQVRMTDDLVQTMDKLLSSLEAIEEIELLILFFWKFRSGKYHHLSMQDLFDLEDVFKRHGESRWLLILRTNKFTVSSPNPSAGVGYKLLTEDNGTEQSGAMEIFVSQNLGDGMQSRRKSNIDFYGNYGISDPLPQPSYKHGAMI</sequence>
<organism evidence="1 2">
    <name type="scientific">Lophiostoma macrostomum CBS 122681</name>
    <dbReference type="NCBI Taxonomy" id="1314788"/>
    <lineage>
        <taxon>Eukaryota</taxon>
        <taxon>Fungi</taxon>
        <taxon>Dikarya</taxon>
        <taxon>Ascomycota</taxon>
        <taxon>Pezizomycotina</taxon>
        <taxon>Dothideomycetes</taxon>
        <taxon>Pleosporomycetidae</taxon>
        <taxon>Pleosporales</taxon>
        <taxon>Lophiostomataceae</taxon>
        <taxon>Lophiostoma</taxon>
    </lineage>
</organism>
<dbReference type="AlphaFoldDB" id="A0A6A6TNC3"/>
<dbReference type="OrthoDB" id="3672650at2759"/>
<gene>
    <name evidence="1" type="ORF">K491DRAFT_688155</name>
</gene>
<proteinExistence type="predicted"/>
<protein>
    <recommendedName>
        <fullName evidence="3">F-box domain-containing protein</fullName>
    </recommendedName>
</protein>
<reference evidence="1" key="1">
    <citation type="journal article" date="2020" name="Stud. Mycol.">
        <title>101 Dothideomycetes genomes: a test case for predicting lifestyles and emergence of pathogens.</title>
        <authorList>
            <person name="Haridas S."/>
            <person name="Albert R."/>
            <person name="Binder M."/>
            <person name="Bloem J."/>
            <person name="Labutti K."/>
            <person name="Salamov A."/>
            <person name="Andreopoulos B."/>
            <person name="Baker S."/>
            <person name="Barry K."/>
            <person name="Bills G."/>
            <person name="Bluhm B."/>
            <person name="Cannon C."/>
            <person name="Castanera R."/>
            <person name="Culley D."/>
            <person name="Daum C."/>
            <person name="Ezra D."/>
            <person name="Gonzalez J."/>
            <person name="Henrissat B."/>
            <person name="Kuo A."/>
            <person name="Liang C."/>
            <person name="Lipzen A."/>
            <person name="Lutzoni F."/>
            <person name="Magnuson J."/>
            <person name="Mondo S."/>
            <person name="Nolan M."/>
            <person name="Ohm R."/>
            <person name="Pangilinan J."/>
            <person name="Park H.-J."/>
            <person name="Ramirez L."/>
            <person name="Alfaro M."/>
            <person name="Sun H."/>
            <person name="Tritt A."/>
            <person name="Yoshinaga Y."/>
            <person name="Zwiers L.-H."/>
            <person name="Turgeon B."/>
            <person name="Goodwin S."/>
            <person name="Spatafora J."/>
            <person name="Crous P."/>
            <person name="Grigoriev I."/>
        </authorList>
    </citation>
    <scope>NUCLEOTIDE SEQUENCE</scope>
    <source>
        <strain evidence="1">CBS 122681</strain>
    </source>
</reference>
<dbReference type="EMBL" id="MU004298">
    <property type="protein sequence ID" value="KAF2660707.1"/>
    <property type="molecule type" value="Genomic_DNA"/>
</dbReference>